<evidence type="ECO:0000259" key="1">
    <source>
        <dbReference type="Pfam" id="PF00248"/>
    </source>
</evidence>
<dbReference type="RefSeq" id="WP_406695587.1">
    <property type="nucleotide sequence ID" value="NZ_CP155447.1"/>
</dbReference>
<protein>
    <submittedName>
        <fullName evidence="2">Aldo/keto reductase</fullName>
    </submittedName>
</protein>
<feature type="domain" description="NADP-dependent oxidoreductase" evidence="1">
    <location>
        <begin position="82"/>
        <end position="224"/>
    </location>
</feature>
<dbReference type="EMBL" id="CP155447">
    <property type="protein sequence ID" value="XBH02845.1"/>
    <property type="molecule type" value="Genomic_DNA"/>
</dbReference>
<dbReference type="PANTHER" id="PTHR43312">
    <property type="entry name" value="D-THREO-ALDOSE 1-DEHYDROGENASE"/>
    <property type="match status" value="1"/>
</dbReference>
<name>A0AAU7CCE9_9BACT</name>
<dbReference type="PANTHER" id="PTHR43312:SF1">
    <property type="entry name" value="NADP-DEPENDENT OXIDOREDUCTASE DOMAIN-CONTAINING PROTEIN"/>
    <property type="match status" value="1"/>
</dbReference>
<dbReference type="InterPro" id="IPR023210">
    <property type="entry name" value="NADP_OxRdtase_dom"/>
</dbReference>
<reference evidence="2" key="1">
    <citation type="submission" date="2024-05" db="EMBL/GenBank/DDBJ databases">
        <title>Planctomycetes of the genus Singulisphaera possess chitinolytic capabilities.</title>
        <authorList>
            <person name="Ivanova A."/>
        </authorList>
    </citation>
    <scope>NUCLEOTIDE SEQUENCE</scope>
    <source>
        <strain evidence="2">Ch08T</strain>
    </source>
</reference>
<dbReference type="InterPro" id="IPR053135">
    <property type="entry name" value="AKR2_Oxidoreductase"/>
</dbReference>
<dbReference type="InterPro" id="IPR036812">
    <property type="entry name" value="NAD(P)_OxRdtase_dom_sf"/>
</dbReference>
<accession>A0AAU7CCE9</accession>
<dbReference type="AlphaFoldDB" id="A0AAU7CCE9"/>
<dbReference type="SUPFAM" id="SSF51430">
    <property type="entry name" value="NAD(P)-linked oxidoreductase"/>
    <property type="match status" value="1"/>
</dbReference>
<proteinExistence type="predicted"/>
<organism evidence="2">
    <name type="scientific">Singulisphaera sp. Ch08</name>
    <dbReference type="NCBI Taxonomy" id="3120278"/>
    <lineage>
        <taxon>Bacteria</taxon>
        <taxon>Pseudomonadati</taxon>
        <taxon>Planctomycetota</taxon>
        <taxon>Planctomycetia</taxon>
        <taxon>Isosphaerales</taxon>
        <taxon>Isosphaeraceae</taxon>
        <taxon>Singulisphaera</taxon>
    </lineage>
</organism>
<evidence type="ECO:0000313" key="2">
    <source>
        <dbReference type="EMBL" id="XBH02845.1"/>
    </source>
</evidence>
<dbReference type="Gene3D" id="3.20.20.100">
    <property type="entry name" value="NADP-dependent oxidoreductase domain"/>
    <property type="match status" value="1"/>
</dbReference>
<dbReference type="Pfam" id="PF00248">
    <property type="entry name" value="Aldo_ket_red"/>
    <property type="match status" value="1"/>
</dbReference>
<gene>
    <name evidence="2" type="ORF">V5E97_31710</name>
</gene>
<sequence length="300" mass="32094">MLEPVDPVGDVAAGGSLGSLVPSYLVCPASAFGRPVCRLGLATRGGAALTPDDVLYALDRGINFLSWPGESDEPGGPDAVSQAVAALGPRRESVVVCVQFGARTAAEAANELRMILATLKTDSIDVLTFYYIEQAAEWHTLAAPGGALDYCRAAQRAGVIRKIGITSHQRPLAAEMARSGLLDVLMVRYNAAHRGAEREIFPTTDHLGLPVIAYTALRWGALLRPTPDDPPGFSVPPAPSWYRFALQSPSVTVALAAPHDRAELEEDLEVLNAPEPLDPFEYSRLAAHGDRVRRHAGRFP</sequence>